<dbReference type="Proteomes" id="UP000323597">
    <property type="component" value="Chromosome A01"/>
</dbReference>
<accession>A0A5D3AKG0</accession>
<keyword evidence="2" id="KW-1185">Reference proteome</keyword>
<dbReference type="EMBL" id="CM017636">
    <property type="protein sequence ID" value="TYJ50016.1"/>
    <property type="molecule type" value="Genomic_DNA"/>
</dbReference>
<proteinExistence type="predicted"/>
<protein>
    <submittedName>
        <fullName evidence="1">Uncharacterized protein</fullName>
    </submittedName>
</protein>
<organism evidence="1 2">
    <name type="scientific">Gossypium mustelinum</name>
    <name type="common">Cotton</name>
    <name type="synonym">Gossypium caicoense</name>
    <dbReference type="NCBI Taxonomy" id="34275"/>
    <lineage>
        <taxon>Eukaryota</taxon>
        <taxon>Viridiplantae</taxon>
        <taxon>Streptophyta</taxon>
        <taxon>Embryophyta</taxon>
        <taxon>Tracheophyta</taxon>
        <taxon>Spermatophyta</taxon>
        <taxon>Magnoliopsida</taxon>
        <taxon>eudicotyledons</taxon>
        <taxon>Gunneridae</taxon>
        <taxon>Pentapetalae</taxon>
        <taxon>rosids</taxon>
        <taxon>malvids</taxon>
        <taxon>Malvales</taxon>
        <taxon>Malvaceae</taxon>
        <taxon>Malvoideae</taxon>
        <taxon>Gossypium</taxon>
    </lineage>
</organism>
<evidence type="ECO:0000313" key="1">
    <source>
        <dbReference type="EMBL" id="TYJ50016.1"/>
    </source>
</evidence>
<evidence type="ECO:0000313" key="2">
    <source>
        <dbReference type="Proteomes" id="UP000323597"/>
    </source>
</evidence>
<sequence>MGYSVWVAQVIQEIKLWTKKPSIILYRDGAPIPHLPTTSHLKEAFSNLNTTPNK</sequence>
<gene>
    <name evidence="1" type="ORF">E1A91_A01G176400v1</name>
</gene>
<dbReference type="AlphaFoldDB" id="A0A5D3AKG0"/>
<reference evidence="1 2" key="1">
    <citation type="submission" date="2019-07" db="EMBL/GenBank/DDBJ databases">
        <title>WGS assembly of Gossypium mustelinum.</title>
        <authorList>
            <person name="Chen Z.J."/>
            <person name="Sreedasyam A."/>
            <person name="Ando A."/>
            <person name="Song Q."/>
            <person name="De L."/>
            <person name="Hulse-Kemp A."/>
            <person name="Ding M."/>
            <person name="Ye W."/>
            <person name="Kirkbride R."/>
            <person name="Jenkins J."/>
            <person name="Plott C."/>
            <person name="Lovell J."/>
            <person name="Lin Y.-M."/>
            <person name="Vaughn R."/>
            <person name="Liu B."/>
            <person name="Li W."/>
            <person name="Simpson S."/>
            <person name="Scheffler B."/>
            <person name="Saski C."/>
            <person name="Grover C."/>
            <person name="Hu G."/>
            <person name="Conover J."/>
            <person name="Carlson J."/>
            <person name="Shu S."/>
            <person name="Boston L."/>
            <person name="Williams M."/>
            <person name="Peterson D."/>
            <person name="Mcgee K."/>
            <person name="Jones D."/>
            <person name="Wendel J."/>
            <person name="Stelly D."/>
            <person name="Grimwood J."/>
            <person name="Schmutz J."/>
        </authorList>
    </citation>
    <scope>NUCLEOTIDE SEQUENCE [LARGE SCALE GENOMIC DNA]</scope>
    <source>
        <strain evidence="1">1408120.09</strain>
    </source>
</reference>
<name>A0A5D3AKG0_GOSMU</name>